<feature type="domain" description="Aminoglycoside phosphotransferase" evidence="1">
    <location>
        <begin position="30"/>
        <end position="289"/>
    </location>
</feature>
<dbReference type="OrthoDB" id="25129at2759"/>
<dbReference type="InterPro" id="IPR002575">
    <property type="entry name" value="Aminoglycoside_PTrfase"/>
</dbReference>
<evidence type="ECO:0000313" key="3">
    <source>
        <dbReference type="Proteomes" id="UP000799324"/>
    </source>
</evidence>
<dbReference type="AlphaFoldDB" id="A0A6A6TI74"/>
<keyword evidence="2" id="KW-0418">Kinase</keyword>
<accession>A0A6A6TI74</accession>
<name>A0A6A6TI74_9PLEO</name>
<dbReference type="Gene3D" id="3.90.1200.10">
    <property type="match status" value="1"/>
</dbReference>
<evidence type="ECO:0000313" key="2">
    <source>
        <dbReference type="EMBL" id="KAF2659051.1"/>
    </source>
</evidence>
<dbReference type="GO" id="GO:0016301">
    <property type="term" value="F:kinase activity"/>
    <property type="evidence" value="ECO:0007669"/>
    <property type="project" value="UniProtKB-KW"/>
</dbReference>
<organism evidence="2 3">
    <name type="scientific">Lophiostoma macrostomum CBS 122681</name>
    <dbReference type="NCBI Taxonomy" id="1314788"/>
    <lineage>
        <taxon>Eukaryota</taxon>
        <taxon>Fungi</taxon>
        <taxon>Dikarya</taxon>
        <taxon>Ascomycota</taxon>
        <taxon>Pezizomycotina</taxon>
        <taxon>Dothideomycetes</taxon>
        <taxon>Pleosporomycetidae</taxon>
        <taxon>Pleosporales</taxon>
        <taxon>Lophiostomataceae</taxon>
        <taxon>Lophiostoma</taxon>
    </lineage>
</organism>
<dbReference type="InterPro" id="IPR011009">
    <property type="entry name" value="Kinase-like_dom_sf"/>
</dbReference>
<reference evidence="2" key="1">
    <citation type="journal article" date="2020" name="Stud. Mycol.">
        <title>101 Dothideomycetes genomes: a test case for predicting lifestyles and emergence of pathogens.</title>
        <authorList>
            <person name="Haridas S."/>
            <person name="Albert R."/>
            <person name="Binder M."/>
            <person name="Bloem J."/>
            <person name="Labutti K."/>
            <person name="Salamov A."/>
            <person name="Andreopoulos B."/>
            <person name="Baker S."/>
            <person name="Barry K."/>
            <person name="Bills G."/>
            <person name="Bluhm B."/>
            <person name="Cannon C."/>
            <person name="Castanera R."/>
            <person name="Culley D."/>
            <person name="Daum C."/>
            <person name="Ezra D."/>
            <person name="Gonzalez J."/>
            <person name="Henrissat B."/>
            <person name="Kuo A."/>
            <person name="Liang C."/>
            <person name="Lipzen A."/>
            <person name="Lutzoni F."/>
            <person name="Magnuson J."/>
            <person name="Mondo S."/>
            <person name="Nolan M."/>
            <person name="Ohm R."/>
            <person name="Pangilinan J."/>
            <person name="Park H.-J."/>
            <person name="Ramirez L."/>
            <person name="Alfaro M."/>
            <person name="Sun H."/>
            <person name="Tritt A."/>
            <person name="Yoshinaga Y."/>
            <person name="Zwiers L.-H."/>
            <person name="Turgeon B."/>
            <person name="Goodwin S."/>
            <person name="Spatafora J."/>
            <person name="Crous P."/>
            <person name="Grigoriev I."/>
        </authorList>
    </citation>
    <scope>NUCLEOTIDE SEQUENCE</scope>
    <source>
        <strain evidence="2">CBS 122681</strain>
    </source>
</reference>
<protein>
    <submittedName>
        <fullName evidence="2">Kinase-like protein</fullName>
    </submittedName>
</protein>
<dbReference type="SUPFAM" id="SSF56112">
    <property type="entry name" value="Protein kinase-like (PK-like)"/>
    <property type="match status" value="1"/>
</dbReference>
<dbReference type="EMBL" id="MU004310">
    <property type="protein sequence ID" value="KAF2659051.1"/>
    <property type="molecule type" value="Genomic_DNA"/>
</dbReference>
<dbReference type="Pfam" id="PF01636">
    <property type="entry name" value="APH"/>
    <property type="match status" value="1"/>
</dbReference>
<keyword evidence="2" id="KW-0808">Transferase</keyword>
<gene>
    <name evidence="2" type="ORF">K491DRAFT_226494</name>
</gene>
<sequence>MTTRSSAAPLTTESGLAAYLTNQSVPYTSITLLTGGTANYVFRVTLSNNKTLIYKHAEPYLSSSTSFAFDPTRMDYENRVLEILPPLLHAQLPESKVHAVSRNSYDQAAKLLCIEDGGDRNLKVAYEDPELDVEIVGKELAKWAAALHTCSTGTSLSLTDAESGDLKANNPVGIHIYRHSYRGLHTALSEYGYDAEFGGYINEQYGSLLATDNECVCHGDLWPGNVLVKFDKDAESEVQLTIVDWEMTRRGTSATDVAQFAAEAFLLDRFWGGRGFLPVFLDAYVEARHERGVSVGKEWVRRMAVHWAVHIAYWPTRVEWVDREGRQKLVDIGVKVLKAAVDDDWEKLKVSELLKDVGESWTKVWEND</sequence>
<evidence type="ECO:0000259" key="1">
    <source>
        <dbReference type="Pfam" id="PF01636"/>
    </source>
</evidence>
<keyword evidence="3" id="KW-1185">Reference proteome</keyword>
<proteinExistence type="predicted"/>
<dbReference type="Proteomes" id="UP000799324">
    <property type="component" value="Unassembled WGS sequence"/>
</dbReference>
<dbReference type="Gene3D" id="3.30.200.20">
    <property type="entry name" value="Phosphorylase Kinase, domain 1"/>
    <property type="match status" value="1"/>
</dbReference>